<comment type="caution">
    <text evidence="3">The sequence shown here is derived from an EMBL/GenBank/DDBJ whole genome shotgun (WGS) entry which is preliminary data.</text>
</comment>
<dbReference type="EMBL" id="FCNW02000007">
    <property type="protein sequence ID" value="SAL32384.1"/>
    <property type="molecule type" value="Genomic_DNA"/>
</dbReference>
<name>A0A158GJT9_9BURK</name>
<gene>
    <name evidence="3" type="ORF">AWB65_02128</name>
</gene>
<reference evidence="3" key="1">
    <citation type="submission" date="2016-01" db="EMBL/GenBank/DDBJ databases">
        <authorList>
            <person name="Peeters C."/>
        </authorList>
    </citation>
    <scope>NUCLEOTIDE SEQUENCE [LARGE SCALE GENOMIC DNA]</scope>
    <source>
        <strain evidence="3">LMG 22934</strain>
    </source>
</reference>
<accession>A0A158GJT9</accession>
<evidence type="ECO:0000313" key="3">
    <source>
        <dbReference type="EMBL" id="SAL32384.1"/>
    </source>
</evidence>
<comment type="similarity">
    <text evidence="1">Belongs to the AHA1 family.</text>
</comment>
<protein>
    <recommendedName>
        <fullName evidence="2">Activator of Hsp90 ATPase homologue 1/2-like C-terminal domain-containing protein</fullName>
    </recommendedName>
</protein>
<dbReference type="STRING" id="326474.AWB65_02128"/>
<feature type="domain" description="Activator of Hsp90 ATPase homologue 1/2-like C-terminal" evidence="2">
    <location>
        <begin position="17"/>
        <end position="141"/>
    </location>
</feature>
<dbReference type="Pfam" id="PF08327">
    <property type="entry name" value="AHSA1"/>
    <property type="match status" value="1"/>
</dbReference>
<dbReference type="Proteomes" id="UP000054977">
    <property type="component" value="Unassembled WGS sequence"/>
</dbReference>
<dbReference type="CDD" id="cd08893">
    <property type="entry name" value="SRPBCC_CalC_Aha1-like_GntR-HTH"/>
    <property type="match status" value="1"/>
</dbReference>
<evidence type="ECO:0000313" key="4">
    <source>
        <dbReference type="Proteomes" id="UP000054977"/>
    </source>
</evidence>
<organism evidence="3 4">
    <name type="scientific">Caballeronia humi</name>
    <dbReference type="NCBI Taxonomy" id="326474"/>
    <lineage>
        <taxon>Bacteria</taxon>
        <taxon>Pseudomonadati</taxon>
        <taxon>Pseudomonadota</taxon>
        <taxon>Betaproteobacteria</taxon>
        <taxon>Burkholderiales</taxon>
        <taxon>Burkholderiaceae</taxon>
        <taxon>Caballeronia</taxon>
    </lineage>
</organism>
<dbReference type="SUPFAM" id="SSF55961">
    <property type="entry name" value="Bet v1-like"/>
    <property type="match status" value="1"/>
</dbReference>
<evidence type="ECO:0000259" key="2">
    <source>
        <dbReference type="Pfam" id="PF08327"/>
    </source>
</evidence>
<proteinExistence type="inferred from homology"/>
<dbReference type="Gene3D" id="3.30.530.20">
    <property type="match status" value="1"/>
</dbReference>
<evidence type="ECO:0000256" key="1">
    <source>
        <dbReference type="ARBA" id="ARBA00006817"/>
    </source>
</evidence>
<keyword evidence="4" id="KW-1185">Reference proteome</keyword>
<sequence>MTDVPTSTFVYVTFIRTTPEKVWAALTSPEFVKQYWFGMHQESDWKSGSSWRMVFEDGRIADAGEVLESDPPRRLVLKWRNEFKPELAAEGFSRCVYEIEPVDGATKLTITHSIDRADSKLIHAVSGGWPRILSNLKSLLETGEVVFAKKVD</sequence>
<dbReference type="AlphaFoldDB" id="A0A158GJT9"/>
<dbReference type="InterPro" id="IPR013538">
    <property type="entry name" value="ASHA1/2-like_C"/>
</dbReference>
<dbReference type="InterPro" id="IPR023393">
    <property type="entry name" value="START-like_dom_sf"/>
</dbReference>